<sequence length="162" mass="17388">MNWPDGKTKLGLLSVSCKGIRVECACSCVIMGASFGTWVRIDTRLVCMALNGTWTGLTSSQFWTLSRIGKLASCEGTWAQGLSTQYGVGTLFARRALLASYNCTVTVGRIGDCTDVISGHGLSGNIAVPTLGHIRGHLKVVLACWKHHKGCENLLPERTCVT</sequence>
<accession>A0A8S1J4V4</accession>
<comment type="caution">
    <text evidence="1">The sequence shown here is derived from an EMBL/GenBank/DDBJ whole genome shotgun (WGS) entry which is preliminary data.</text>
</comment>
<gene>
    <name evidence="1" type="ORF">OSTQU699_LOCUS3888</name>
</gene>
<organism evidence="1 2">
    <name type="scientific">Ostreobium quekettii</name>
    <dbReference type="NCBI Taxonomy" id="121088"/>
    <lineage>
        <taxon>Eukaryota</taxon>
        <taxon>Viridiplantae</taxon>
        <taxon>Chlorophyta</taxon>
        <taxon>core chlorophytes</taxon>
        <taxon>Ulvophyceae</taxon>
        <taxon>TCBD clade</taxon>
        <taxon>Bryopsidales</taxon>
        <taxon>Ostreobineae</taxon>
        <taxon>Ostreobiaceae</taxon>
        <taxon>Ostreobium</taxon>
    </lineage>
</organism>
<reference evidence="1" key="1">
    <citation type="submission" date="2020-12" db="EMBL/GenBank/DDBJ databases">
        <authorList>
            <person name="Iha C."/>
        </authorList>
    </citation>
    <scope>NUCLEOTIDE SEQUENCE</scope>
</reference>
<evidence type="ECO:0000313" key="1">
    <source>
        <dbReference type="EMBL" id="CAD7698527.1"/>
    </source>
</evidence>
<name>A0A8S1J4V4_9CHLO</name>
<dbReference type="EMBL" id="CAJHUC010000846">
    <property type="protein sequence ID" value="CAD7698527.1"/>
    <property type="molecule type" value="Genomic_DNA"/>
</dbReference>
<proteinExistence type="predicted"/>
<evidence type="ECO:0000313" key="2">
    <source>
        <dbReference type="Proteomes" id="UP000708148"/>
    </source>
</evidence>
<dbReference type="AlphaFoldDB" id="A0A8S1J4V4"/>
<dbReference type="Proteomes" id="UP000708148">
    <property type="component" value="Unassembled WGS sequence"/>
</dbReference>
<protein>
    <submittedName>
        <fullName evidence="1">Uncharacterized protein</fullName>
    </submittedName>
</protein>
<keyword evidence="2" id="KW-1185">Reference proteome</keyword>